<evidence type="ECO:0000313" key="2">
    <source>
        <dbReference type="RefSeq" id="XP_045148969.1"/>
    </source>
</evidence>
<reference evidence="2" key="1">
    <citation type="submission" date="2025-08" db="UniProtKB">
        <authorList>
            <consortium name="RefSeq"/>
        </authorList>
    </citation>
    <scope>IDENTIFICATION</scope>
</reference>
<accession>A0AC55DB46</accession>
<sequence>MPTLSSHEDPAWGRYREVLEEANRLEHDLEAEGDSDGPGPGGLPTLAELEWDPAGDVGNLRPLGQKAAGTPGAPCELCGHRGPEGRGLEFEDALTLGLSHRNHLAGHRRRSLILKSQLPAAVYPLVKKRQTSPDVILEVDSGEPAPTARWPLILLFLVCLLVGATLLWPRSGDLCCPPTWLTWTPYLVLSYVNGPPPT</sequence>
<proteinExistence type="predicted"/>
<dbReference type="RefSeq" id="XP_045148969.1">
    <property type="nucleotide sequence ID" value="XM_045293034.1"/>
</dbReference>
<dbReference type="Proteomes" id="UP000694863">
    <property type="component" value="Unplaced"/>
</dbReference>
<keyword evidence="1" id="KW-1185">Reference proteome</keyword>
<organism evidence="1 2">
    <name type="scientific">Echinops telfairi</name>
    <name type="common">Lesser hedgehog tenrec</name>
    <dbReference type="NCBI Taxonomy" id="9371"/>
    <lineage>
        <taxon>Eukaryota</taxon>
        <taxon>Metazoa</taxon>
        <taxon>Chordata</taxon>
        <taxon>Craniata</taxon>
        <taxon>Vertebrata</taxon>
        <taxon>Euteleostomi</taxon>
        <taxon>Mammalia</taxon>
        <taxon>Eutheria</taxon>
        <taxon>Afrotheria</taxon>
        <taxon>Tenrecidae</taxon>
        <taxon>Tenrecinae</taxon>
        <taxon>Echinops</taxon>
    </lineage>
</organism>
<gene>
    <name evidence="2" type="primary">SYNE4</name>
</gene>
<name>A0AC55DB46_ECHTE</name>
<protein>
    <submittedName>
        <fullName evidence="2">Nesprin-4</fullName>
    </submittedName>
</protein>
<evidence type="ECO:0000313" key="1">
    <source>
        <dbReference type="Proteomes" id="UP000694863"/>
    </source>
</evidence>